<evidence type="ECO:0000256" key="3">
    <source>
        <dbReference type="ARBA" id="ARBA00006751"/>
    </source>
</evidence>
<feature type="domain" description="Nucleoside phosphorylase" evidence="10">
    <location>
        <begin position="28"/>
        <end position="277"/>
    </location>
</feature>
<evidence type="ECO:0000256" key="1">
    <source>
        <dbReference type="ARBA" id="ARBA00000755"/>
    </source>
</evidence>
<keyword evidence="5 8" id="KW-0328">Glycosyltransferase</keyword>
<evidence type="ECO:0000256" key="8">
    <source>
        <dbReference type="PIRNR" id="PIRNR000477"/>
    </source>
</evidence>
<comment type="catalytic activity">
    <reaction evidence="1">
        <text>a purine D-ribonucleoside + phosphate = a purine nucleobase + alpha-D-ribose 1-phosphate</text>
        <dbReference type="Rhea" id="RHEA:19805"/>
        <dbReference type="ChEBI" id="CHEBI:26386"/>
        <dbReference type="ChEBI" id="CHEBI:43474"/>
        <dbReference type="ChEBI" id="CHEBI:57720"/>
        <dbReference type="ChEBI" id="CHEBI:142355"/>
        <dbReference type="EC" id="2.4.2.1"/>
    </reaction>
</comment>
<comment type="pathway">
    <text evidence="2 8">Purine metabolism; purine nucleoside salvage.</text>
</comment>
<comment type="caution">
    <text evidence="11">The sequence shown here is derived from an EMBL/GenBank/DDBJ whole genome shotgun (WGS) entry which is preliminary data.</text>
</comment>
<evidence type="ECO:0000313" key="11">
    <source>
        <dbReference type="EMBL" id="KAG2181177.1"/>
    </source>
</evidence>
<dbReference type="UniPathway" id="UPA00606"/>
<dbReference type="OrthoDB" id="10261782at2759"/>
<proteinExistence type="inferred from homology"/>
<dbReference type="InterPro" id="IPR035994">
    <property type="entry name" value="Nucleoside_phosphorylase_sf"/>
</dbReference>
<dbReference type="NCBIfam" id="NF006054">
    <property type="entry name" value="PRK08202.1"/>
    <property type="match status" value="1"/>
</dbReference>
<evidence type="ECO:0000259" key="10">
    <source>
        <dbReference type="Pfam" id="PF01048"/>
    </source>
</evidence>
<keyword evidence="6 8" id="KW-0808">Transferase</keyword>
<dbReference type="EMBL" id="JAEPQZ010000005">
    <property type="protein sequence ID" value="KAG2181177.1"/>
    <property type="molecule type" value="Genomic_DNA"/>
</dbReference>
<dbReference type="SUPFAM" id="SSF53167">
    <property type="entry name" value="Purine and uridine phosphorylases"/>
    <property type="match status" value="1"/>
</dbReference>
<dbReference type="InterPro" id="IPR011270">
    <property type="entry name" value="Pur_Nuc_Pase_Ino/Guo-sp"/>
</dbReference>
<dbReference type="InterPro" id="IPR011268">
    <property type="entry name" value="Purine_phosphorylase"/>
</dbReference>
<dbReference type="NCBIfam" id="TIGR01700">
    <property type="entry name" value="PNPH"/>
    <property type="match status" value="1"/>
</dbReference>
<dbReference type="InterPro" id="IPR018099">
    <property type="entry name" value="Purine_phosphorylase-2_CS"/>
</dbReference>
<evidence type="ECO:0000256" key="9">
    <source>
        <dbReference type="PIRSR" id="PIRSR000477-2"/>
    </source>
</evidence>
<dbReference type="AlphaFoldDB" id="A0A8H7UGU5"/>
<dbReference type="GO" id="GO:0009116">
    <property type="term" value="P:nucleoside metabolic process"/>
    <property type="evidence" value="ECO:0007669"/>
    <property type="project" value="InterPro"/>
</dbReference>
<organism evidence="11 12">
    <name type="scientific">Mortierella isabellina</name>
    <name type="common">Filamentous fungus</name>
    <name type="synonym">Umbelopsis isabellina</name>
    <dbReference type="NCBI Taxonomy" id="91625"/>
    <lineage>
        <taxon>Eukaryota</taxon>
        <taxon>Fungi</taxon>
        <taxon>Fungi incertae sedis</taxon>
        <taxon>Mucoromycota</taxon>
        <taxon>Mucoromycotina</taxon>
        <taxon>Umbelopsidomycetes</taxon>
        <taxon>Umbelopsidales</taxon>
        <taxon>Umbelopsidaceae</taxon>
        <taxon>Umbelopsis</taxon>
    </lineage>
</organism>
<evidence type="ECO:0000256" key="6">
    <source>
        <dbReference type="ARBA" id="ARBA00022679"/>
    </source>
</evidence>
<dbReference type="GO" id="GO:0004731">
    <property type="term" value="F:purine-nucleoside phosphorylase activity"/>
    <property type="evidence" value="ECO:0007669"/>
    <property type="project" value="UniProtKB-EC"/>
</dbReference>
<dbReference type="EC" id="2.4.2.1" evidence="8"/>
<reference evidence="11" key="1">
    <citation type="submission" date="2020-12" db="EMBL/GenBank/DDBJ databases">
        <title>Metabolic potential, ecology and presence of endohyphal bacteria is reflected in genomic diversity of Mucoromycotina.</title>
        <authorList>
            <person name="Muszewska A."/>
            <person name="Okrasinska A."/>
            <person name="Steczkiewicz K."/>
            <person name="Drgas O."/>
            <person name="Orlowska M."/>
            <person name="Perlinska-Lenart U."/>
            <person name="Aleksandrzak-Piekarczyk T."/>
            <person name="Szatraj K."/>
            <person name="Zielenkiewicz U."/>
            <person name="Pilsyk S."/>
            <person name="Malc E."/>
            <person name="Mieczkowski P."/>
            <person name="Kruszewska J.S."/>
            <person name="Biernat P."/>
            <person name="Pawlowska J."/>
        </authorList>
    </citation>
    <scope>NUCLEOTIDE SEQUENCE</scope>
    <source>
        <strain evidence="11">WA0000067209</strain>
    </source>
</reference>
<dbReference type="FunFam" id="3.40.50.1580:FF:000004">
    <property type="entry name" value="Purine nucleoside phosphorylase"/>
    <property type="match status" value="1"/>
</dbReference>
<accession>A0A8H7UGU5</accession>
<comment type="function">
    <text evidence="7">The purine nucleoside phosphorylases catalyze the phosphorolytic breakdown of the N-glycosidic bond in the beta-(deoxy)ribonucleoside molecules, with the formation of the corresponding free purine bases and pentose-1-phosphate. Cleaves guanosine and inosine.</text>
</comment>
<feature type="binding site" evidence="9">
    <location>
        <position position="208"/>
    </location>
    <ligand>
        <name>a purine D-ribonucleoside</name>
        <dbReference type="ChEBI" id="CHEBI:142355"/>
    </ligand>
</feature>
<protein>
    <recommendedName>
        <fullName evidence="8">Purine nucleoside phosphorylase</fullName>
        <ecNumber evidence="8">2.4.2.1</ecNumber>
    </recommendedName>
    <alternativeName>
        <fullName evidence="8">Inosine-guanosine phosphorylase</fullName>
    </alternativeName>
</protein>
<dbReference type="InterPro" id="IPR000845">
    <property type="entry name" value="Nucleoside_phosphorylase_d"/>
</dbReference>
<evidence type="ECO:0000256" key="4">
    <source>
        <dbReference type="ARBA" id="ARBA00011233"/>
    </source>
</evidence>
<dbReference type="PANTHER" id="PTHR11904:SF9">
    <property type="entry name" value="PURINE NUCLEOSIDE PHOSPHORYLASE-RELATED"/>
    <property type="match status" value="1"/>
</dbReference>
<gene>
    <name evidence="11" type="ORF">INT43_008759</name>
</gene>
<dbReference type="Gene3D" id="3.40.50.1580">
    <property type="entry name" value="Nucleoside phosphorylase domain"/>
    <property type="match status" value="1"/>
</dbReference>
<feature type="binding site" evidence="9">
    <location>
        <position position="227"/>
    </location>
    <ligand>
        <name>phosphate</name>
        <dbReference type="ChEBI" id="CHEBI:43474"/>
    </ligand>
</feature>
<comment type="similarity">
    <text evidence="3 8">Belongs to the PNP/MTAP phosphorylase family.</text>
</comment>
<evidence type="ECO:0000256" key="5">
    <source>
        <dbReference type="ARBA" id="ARBA00022676"/>
    </source>
</evidence>
<dbReference type="Pfam" id="PF01048">
    <property type="entry name" value="PNP_UDP_1"/>
    <property type="match status" value="1"/>
</dbReference>
<feature type="binding site" evidence="9">
    <location>
        <begin position="90"/>
        <end position="92"/>
    </location>
    <ligand>
        <name>phosphate</name>
        <dbReference type="ChEBI" id="CHEBI:43474"/>
    </ligand>
</feature>
<feature type="binding site" evidence="9">
    <location>
        <position position="250"/>
    </location>
    <ligand>
        <name>a purine D-ribonucleoside</name>
        <dbReference type="ChEBI" id="CHEBI:142355"/>
    </ligand>
</feature>
<dbReference type="NCBIfam" id="TIGR01697">
    <property type="entry name" value="PNPH-PUNA-XAPA"/>
    <property type="match status" value="1"/>
</dbReference>
<dbReference type="GO" id="GO:0005737">
    <property type="term" value="C:cytoplasm"/>
    <property type="evidence" value="ECO:0007669"/>
    <property type="project" value="TreeGrafter"/>
</dbReference>
<feature type="binding site" evidence="9">
    <location>
        <position position="68"/>
    </location>
    <ligand>
        <name>phosphate</name>
        <dbReference type="ChEBI" id="CHEBI:43474"/>
    </ligand>
</feature>
<feature type="binding site" evidence="9">
    <location>
        <position position="122"/>
    </location>
    <ligand>
        <name>phosphate</name>
        <dbReference type="ChEBI" id="CHEBI:43474"/>
    </ligand>
</feature>
<dbReference type="PANTHER" id="PTHR11904">
    <property type="entry name" value="METHYLTHIOADENOSINE/PURINE NUCLEOSIDE PHOSPHORYLASE"/>
    <property type="match status" value="1"/>
</dbReference>
<dbReference type="Proteomes" id="UP000654370">
    <property type="component" value="Unassembled WGS sequence"/>
</dbReference>
<name>A0A8H7UGU5_MORIS</name>
<sequence>MSIASETTIQSTAAFLKDKLPEHFQSVKLGIICGSGLGGLVDTIDQSSKVAFAYKDIPGFAVSTVAGHAGKLVFGFLGESNVPTVFMVGRFHFYEGHTLQHCTFPVRVMKLLGVESLIVTNACGSLNPEHKVGDIAVLNDHLSLPGMSGFSPLIGPNLDSFGPRFPAVSDAYTYNLRKIAFEAALEIGWSENDIREGVYAFVAGPSYETRAEARHLASMGADVVGMSTVPEVIVARHSGIKVLGLSLITNAVVVARGKDAKKEILLKLGKSKDIDTEIDTEKVIANHEEVLETSAKRAAQMQQLVKKIADLISSQ</sequence>
<feature type="binding site" evidence="9">
    <location>
        <position position="35"/>
    </location>
    <ligand>
        <name>phosphate</name>
        <dbReference type="ChEBI" id="CHEBI:43474"/>
    </ligand>
</feature>
<dbReference type="PIRSF" id="PIRSF000477">
    <property type="entry name" value="PurNPase"/>
    <property type="match status" value="1"/>
</dbReference>
<comment type="subunit">
    <text evidence="4">Homotrimer.</text>
</comment>
<dbReference type="PROSITE" id="PS01240">
    <property type="entry name" value="PNP_MTAP_2"/>
    <property type="match status" value="1"/>
</dbReference>
<evidence type="ECO:0000256" key="7">
    <source>
        <dbReference type="ARBA" id="ARBA00058131"/>
    </source>
</evidence>
<evidence type="ECO:0000313" key="12">
    <source>
        <dbReference type="Proteomes" id="UP000654370"/>
    </source>
</evidence>
<keyword evidence="12" id="KW-1185">Reference proteome</keyword>
<dbReference type="CDD" id="cd09009">
    <property type="entry name" value="PNP-EcPNPII_like"/>
    <property type="match status" value="1"/>
</dbReference>
<evidence type="ECO:0000256" key="2">
    <source>
        <dbReference type="ARBA" id="ARBA00005058"/>
    </source>
</evidence>